<accession>A0ABS3QD82</accession>
<comment type="caution">
    <text evidence="1">The sequence shown here is derived from an EMBL/GenBank/DDBJ whole genome shotgun (WGS) entry which is preliminary data.</text>
</comment>
<reference evidence="1 2" key="1">
    <citation type="submission" date="2021-03" db="EMBL/GenBank/DDBJ databases">
        <authorList>
            <person name="Kim M.K."/>
        </authorList>
    </citation>
    <scope>NUCLEOTIDE SEQUENCE [LARGE SCALE GENOMIC DNA]</scope>
    <source>
        <strain evidence="1 2">BT442</strain>
    </source>
</reference>
<evidence type="ECO:0000313" key="2">
    <source>
        <dbReference type="Proteomes" id="UP000664369"/>
    </source>
</evidence>
<evidence type="ECO:0008006" key="3">
    <source>
        <dbReference type="Google" id="ProtNLM"/>
    </source>
</evidence>
<evidence type="ECO:0000313" key="1">
    <source>
        <dbReference type="EMBL" id="MBO2009166.1"/>
    </source>
</evidence>
<keyword evidence="2" id="KW-1185">Reference proteome</keyword>
<organism evidence="1 2">
    <name type="scientific">Hymenobacter negativus</name>
    <dbReference type="NCBI Taxonomy" id="2795026"/>
    <lineage>
        <taxon>Bacteria</taxon>
        <taxon>Pseudomonadati</taxon>
        <taxon>Bacteroidota</taxon>
        <taxon>Cytophagia</taxon>
        <taxon>Cytophagales</taxon>
        <taxon>Hymenobacteraceae</taxon>
        <taxon>Hymenobacter</taxon>
    </lineage>
</organism>
<name>A0ABS3QD82_9BACT</name>
<protein>
    <recommendedName>
        <fullName evidence="3">Phage late control D family protein</fullName>
    </recommendedName>
</protein>
<proteinExistence type="predicted"/>
<sequence length="346" mass="38256">MMFTLENGISIQIGALRPITIVHEVEIESAWAKFTDTATITLPRNLNVLHENVKTPLPDLIGVGDTVSIRYGYDGNLRTEFTGYVSELKPGTPLQIKCEDQMWKLKRQTMSHSWRSVTLRQLMEYIRDQSGLSFPIHTLGELVVGKYLINQATGAQVFDDLKKRFGQSFFFRNGVLWASKPYDESTAATHRFGFRQNIIDSDLAYTNAADVALHFRATSTQPDGKKIQVDASGVVKTKKAKGDTTVLVTALSAGVAKGELRTLIGPPGLNTAQLLAWVNQEAARLRFDGYRGGLTSFGLPAAEHGDIARITDPDYKERTGDYFIDAVSKTFGVNGSRRKLKLGPKA</sequence>
<dbReference type="RefSeq" id="WP_208174785.1">
    <property type="nucleotide sequence ID" value="NZ_JAGETZ010000003.1"/>
</dbReference>
<dbReference type="EMBL" id="JAGETZ010000003">
    <property type="protein sequence ID" value="MBO2009166.1"/>
    <property type="molecule type" value="Genomic_DNA"/>
</dbReference>
<gene>
    <name evidence="1" type="ORF">J4E00_08885</name>
</gene>
<dbReference type="Proteomes" id="UP000664369">
    <property type="component" value="Unassembled WGS sequence"/>
</dbReference>